<gene>
    <name evidence="2" type="ORF">ACFFNX_36835</name>
</gene>
<keyword evidence="3" id="KW-1185">Reference proteome</keyword>
<sequence length="300" mass="32036">MAALSGVRGNLFVGGNIALLVFSMLATPYPEGDPGRARQAGRVWADLADDVVGWGRNGDDAAHAIATNNAGEGVTAFAGFWHKYAAPDPPAKGEATRLADLCRRMSEASDEYASLIEKAQHTFVTMAWANFASALFITTFPWQAGAAYEITQFLMRRAEAGILAKLLESAIARTLLAKLMEYSIGSGFFAVGDVAVMDGVKALRGDDVGSWGDNLDEVMKEFLASVAFYGVFDVAIKPVSMITSNKEVQYFVSRLAGGSVGYGPTYGLLNGKRGDDLVPTVKDTTLRVLLYTTMAHKPAG</sequence>
<dbReference type="Pfam" id="PF25547">
    <property type="entry name" value="WXG100_2"/>
    <property type="match status" value="1"/>
</dbReference>
<protein>
    <recommendedName>
        <fullName evidence="1">Outer membrane channel protein CpnT-like N-terminal domain-containing protein</fullName>
    </recommendedName>
</protein>
<evidence type="ECO:0000313" key="3">
    <source>
        <dbReference type="Proteomes" id="UP001589627"/>
    </source>
</evidence>
<accession>A0ABV5YRS7</accession>
<dbReference type="EMBL" id="JBHLZP010000417">
    <property type="protein sequence ID" value="MFB9837743.1"/>
    <property type="molecule type" value="Genomic_DNA"/>
</dbReference>
<feature type="domain" description="Outer membrane channel protein CpnT-like N-terminal" evidence="1">
    <location>
        <begin position="26"/>
        <end position="147"/>
    </location>
</feature>
<dbReference type="InterPro" id="IPR057746">
    <property type="entry name" value="CpnT-like_N"/>
</dbReference>
<dbReference type="Proteomes" id="UP001589627">
    <property type="component" value="Unassembled WGS sequence"/>
</dbReference>
<reference evidence="2 3" key="1">
    <citation type="submission" date="2024-09" db="EMBL/GenBank/DDBJ databases">
        <authorList>
            <person name="Sun Q."/>
            <person name="Mori K."/>
        </authorList>
    </citation>
    <scope>NUCLEOTIDE SEQUENCE [LARGE SCALE GENOMIC DNA]</scope>
    <source>
        <strain evidence="2 3">TBRC 0563</strain>
    </source>
</reference>
<evidence type="ECO:0000259" key="1">
    <source>
        <dbReference type="Pfam" id="PF25547"/>
    </source>
</evidence>
<name>A0ABV5YRS7_9ACTN</name>
<dbReference type="RefSeq" id="WP_378210661.1">
    <property type="nucleotide sequence ID" value="NZ_JBHLZP010000417.1"/>
</dbReference>
<evidence type="ECO:0000313" key="2">
    <source>
        <dbReference type="EMBL" id="MFB9837743.1"/>
    </source>
</evidence>
<proteinExistence type="predicted"/>
<organism evidence="2 3">
    <name type="scientific">Actinoallomurus acaciae</name>
    <dbReference type="NCBI Taxonomy" id="502577"/>
    <lineage>
        <taxon>Bacteria</taxon>
        <taxon>Bacillati</taxon>
        <taxon>Actinomycetota</taxon>
        <taxon>Actinomycetes</taxon>
        <taxon>Streptosporangiales</taxon>
        <taxon>Thermomonosporaceae</taxon>
        <taxon>Actinoallomurus</taxon>
    </lineage>
</organism>
<comment type="caution">
    <text evidence="2">The sequence shown here is derived from an EMBL/GenBank/DDBJ whole genome shotgun (WGS) entry which is preliminary data.</text>
</comment>